<accession>A0AAP0KUN0</accession>
<organism evidence="2 3">
    <name type="scientific">Stephania cephalantha</name>
    <dbReference type="NCBI Taxonomy" id="152367"/>
    <lineage>
        <taxon>Eukaryota</taxon>
        <taxon>Viridiplantae</taxon>
        <taxon>Streptophyta</taxon>
        <taxon>Embryophyta</taxon>
        <taxon>Tracheophyta</taxon>
        <taxon>Spermatophyta</taxon>
        <taxon>Magnoliopsida</taxon>
        <taxon>Ranunculales</taxon>
        <taxon>Menispermaceae</taxon>
        <taxon>Menispermoideae</taxon>
        <taxon>Cissampelideae</taxon>
        <taxon>Stephania</taxon>
    </lineage>
</organism>
<feature type="compositionally biased region" description="Basic and acidic residues" evidence="1">
    <location>
        <begin position="32"/>
        <end position="60"/>
    </location>
</feature>
<comment type="caution">
    <text evidence="2">The sequence shown here is derived from an EMBL/GenBank/DDBJ whole genome shotgun (WGS) entry which is preliminary data.</text>
</comment>
<feature type="region of interest" description="Disordered" evidence="1">
    <location>
        <begin position="1"/>
        <end position="75"/>
    </location>
</feature>
<dbReference type="AlphaFoldDB" id="A0AAP0KUN0"/>
<name>A0AAP0KUN0_9MAGN</name>
<dbReference type="Proteomes" id="UP001419268">
    <property type="component" value="Unassembled WGS sequence"/>
</dbReference>
<evidence type="ECO:0000313" key="2">
    <source>
        <dbReference type="EMBL" id="KAK9158298.1"/>
    </source>
</evidence>
<gene>
    <name evidence="2" type="ORF">Scep_004872</name>
</gene>
<keyword evidence="3" id="KW-1185">Reference proteome</keyword>
<protein>
    <submittedName>
        <fullName evidence="2">Uncharacterized protein</fullName>
    </submittedName>
</protein>
<dbReference type="EMBL" id="JBBNAG010000002">
    <property type="protein sequence ID" value="KAK9158298.1"/>
    <property type="molecule type" value="Genomic_DNA"/>
</dbReference>
<evidence type="ECO:0000256" key="1">
    <source>
        <dbReference type="SAM" id="MobiDB-lite"/>
    </source>
</evidence>
<sequence>MMISSAEPARHCGPGGDGKARRRSGCKNARNTSEERETAVSGESRERERDGSDEKRRSGEGGDGIMGDLGVTADE</sequence>
<reference evidence="2 3" key="1">
    <citation type="submission" date="2024-01" db="EMBL/GenBank/DDBJ databases">
        <title>Genome assemblies of Stephania.</title>
        <authorList>
            <person name="Yang L."/>
        </authorList>
    </citation>
    <scope>NUCLEOTIDE SEQUENCE [LARGE SCALE GENOMIC DNA]</scope>
    <source>
        <strain evidence="2">JXDWG</strain>
        <tissue evidence="2">Leaf</tissue>
    </source>
</reference>
<evidence type="ECO:0000313" key="3">
    <source>
        <dbReference type="Proteomes" id="UP001419268"/>
    </source>
</evidence>
<proteinExistence type="predicted"/>